<proteinExistence type="inferred from homology"/>
<accession>A0A250KYH7</accession>
<evidence type="ECO:0000256" key="4">
    <source>
        <dbReference type="ARBA" id="ARBA00022603"/>
    </source>
</evidence>
<dbReference type="NCBIfam" id="TIGR00006">
    <property type="entry name" value="16S rRNA (cytosine(1402)-N(4))-methyltransferase RsmH"/>
    <property type="match status" value="1"/>
</dbReference>
<gene>
    <name evidence="7" type="primary">rsmH</name>
    <name evidence="8" type="ORF">sS8_4636</name>
</gene>
<evidence type="ECO:0000256" key="2">
    <source>
        <dbReference type="ARBA" id="ARBA00022490"/>
    </source>
</evidence>
<dbReference type="FunFam" id="1.10.150.170:FF:000001">
    <property type="entry name" value="Ribosomal RNA small subunit methyltransferase H"/>
    <property type="match status" value="1"/>
</dbReference>
<evidence type="ECO:0000256" key="6">
    <source>
        <dbReference type="ARBA" id="ARBA00022691"/>
    </source>
</evidence>
<comment type="similarity">
    <text evidence="1 7">Belongs to the methyltransferase superfamily. RsmH family.</text>
</comment>
<dbReference type="InterPro" id="IPR002903">
    <property type="entry name" value="RsmH"/>
</dbReference>
<dbReference type="Gene3D" id="1.10.150.170">
    <property type="entry name" value="Putative methyltransferase TM0872, insert domain"/>
    <property type="match status" value="1"/>
</dbReference>
<keyword evidence="5 7" id="KW-0808">Transferase</keyword>
<evidence type="ECO:0000313" key="8">
    <source>
        <dbReference type="EMBL" id="BBA36566.1"/>
    </source>
</evidence>
<dbReference type="GO" id="GO:0005737">
    <property type="term" value="C:cytoplasm"/>
    <property type="evidence" value="ECO:0007669"/>
    <property type="project" value="UniProtKB-SubCell"/>
</dbReference>
<dbReference type="PIRSF" id="PIRSF004486">
    <property type="entry name" value="MraW"/>
    <property type="match status" value="1"/>
</dbReference>
<comment type="catalytic activity">
    <reaction evidence="7">
        <text>cytidine(1402) in 16S rRNA + S-adenosyl-L-methionine = N(4)-methylcytidine(1402) in 16S rRNA + S-adenosyl-L-homocysteine + H(+)</text>
        <dbReference type="Rhea" id="RHEA:42928"/>
        <dbReference type="Rhea" id="RHEA-COMP:10286"/>
        <dbReference type="Rhea" id="RHEA-COMP:10287"/>
        <dbReference type="ChEBI" id="CHEBI:15378"/>
        <dbReference type="ChEBI" id="CHEBI:57856"/>
        <dbReference type="ChEBI" id="CHEBI:59789"/>
        <dbReference type="ChEBI" id="CHEBI:74506"/>
        <dbReference type="ChEBI" id="CHEBI:82748"/>
        <dbReference type="EC" id="2.1.1.199"/>
    </reaction>
</comment>
<protein>
    <recommendedName>
        <fullName evidence="7">Ribosomal RNA small subunit methyltransferase H</fullName>
        <ecNumber evidence="7">2.1.1.199</ecNumber>
    </recommendedName>
    <alternativeName>
        <fullName evidence="7">16S rRNA m(4)C1402 methyltransferase</fullName>
    </alternativeName>
    <alternativeName>
        <fullName evidence="7">rRNA (cytosine-N(4)-)-methyltransferase RsmH</fullName>
    </alternativeName>
</protein>
<comment type="function">
    <text evidence="7">Specifically methylates the N4 position of cytidine in position 1402 (C1402) of 16S rRNA.</text>
</comment>
<dbReference type="HAMAP" id="MF_01007">
    <property type="entry name" value="16SrRNA_methyltr_H"/>
    <property type="match status" value="1"/>
</dbReference>
<feature type="binding site" evidence="7">
    <location>
        <position position="77"/>
    </location>
    <ligand>
        <name>S-adenosyl-L-methionine</name>
        <dbReference type="ChEBI" id="CHEBI:59789"/>
    </ligand>
</feature>
<dbReference type="EC" id="2.1.1.199" evidence="7"/>
<keyword evidence="4 7" id="KW-0489">Methyltransferase</keyword>
<dbReference type="OrthoDB" id="9806637at2"/>
<dbReference type="Proteomes" id="UP000266313">
    <property type="component" value="Chromosome"/>
</dbReference>
<keyword evidence="6 7" id="KW-0949">S-adenosyl-L-methionine</keyword>
<keyword evidence="3 7" id="KW-0698">rRNA processing</keyword>
<dbReference type="PANTHER" id="PTHR11265">
    <property type="entry name" value="S-ADENOSYL-METHYLTRANSFERASE MRAW"/>
    <property type="match status" value="1"/>
</dbReference>
<dbReference type="Gene3D" id="3.40.50.150">
    <property type="entry name" value="Vaccinia Virus protein VP39"/>
    <property type="match status" value="1"/>
</dbReference>
<dbReference type="GO" id="GO:0070475">
    <property type="term" value="P:rRNA base methylation"/>
    <property type="evidence" value="ECO:0007669"/>
    <property type="project" value="UniProtKB-UniRule"/>
</dbReference>
<dbReference type="InterPro" id="IPR023397">
    <property type="entry name" value="SAM-dep_MeTrfase_MraW_recog"/>
</dbReference>
<dbReference type="Pfam" id="PF01795">
    <property type="entry name" value="Methyltransf_5"/>
    <property type="match status" value="1"/>
</dbReference>
<dbReference type="EMBL" id="AP017928">
    <property type="protein sequence ID" value="BBA36566.1"/>
    <property type="molecule type" value="Genomic_DNA"/>
</dbReference>
<reference evidence="8 9" key="1">
    <citation type="submission" date="2016-12" db="EMBL/GenBank/DDBJ databases">
        <title>Genome sequencing of Methylocaldum marinum.</title>
        <authorList>
            <person name="Takeuchi M."/>
            <person name="Kamagata Y."/>
            <person name="Hiraoka S."/>
            <person name="Oshima K."/>
            <person name="Hattori M."/>
            <person name="Iwasaki W."/>
        </authorList>
    </citation>
    <scope>NUCLEOTIDE SEQUENCE [LARGE SCALE GENOMIC DNA]</scope>
    <source>
        <strain evidence="8 9">S8</strain>
    </source>
</reference>
<name>A0A250KYH7_9GAMM</name>
<dbReference type="AlphaFoldDB" id="A0A250KYH7"/>
<evidence type="ECO:0000313" key="9">
    <source>
        <dbReference type="Proteomes" id="UP000266313"/>
    </source>
</evidence>
<dbReference type="PANTHER" id="PTHR11265:SF0">
    <property type="entry name" value="12S RRNA N4-METHYLCYTIDINE METHYLTRANSFERASE"/>
    <property type="match status" value="1"/>
</dbReference>
<keyword evidence="2 7" id="KW-0963">Cytoplasm</keyword>
<keyword evidence="9" id="KW-1185">Reference proteome</keyword>
<comment type="subcellular location">
    <subcellularLocation>
        <location evidence="7">Cytoplasm</location>
    </subcellularLocation>
</comment>
<evidence type="ECO:0000256" key="1">
    <source>
        <dbReference type="ARBA" id="ARBA00010396"/>
    </source>
</evidence>
<feature type="binding site" evidence="7">
    <location>
        <position position="50"/>
    </location>
    <ligand>
        <name>S-adenosyl-L-methionine</name>
        <dbReference type="ChEBI" id="CHEBI:59789"/>
    </ligand>
</feature>
<dbReference type="SUPFAM" id="SSF53335">
    <property type="entry name" value="S-adenosyl-L-methionine-dependent methyltransferases"/>
    <property type="match status" value="1"/>
</dbReference>
<feature type="binding site" evidence="7">
    <location>
        <position position="99"/>
    </location>
    <ligand>
        <name>S-adenosyl-L-methionine</name>
        <dbReference type="ChEBI" id="CHEBI:59789"/>
    </ligand>
</feature>
<dbReference type="RefSeq" id="WP_119632959.1">
    <property type="nucleotide sequence ID" value="NZ_AP017928.1"/>
</dbReference>
<evidence type="ECO:0000256" key="5">
    <source>
        <dbReference type="ARBA" id="ARBA00022679"/>
    </source>
</evidence>
<dbReference type="SUPFAM" id="SSF81799">
    <property type="entry name" value="Putative methyltransferase TM0872, insert domain"/>
    <property type="match status" value="1"/>
</dbReference>
<dbReference type="KEGG" id="mmai:sS8_4636"/>
<dbReference type="GO" id="GO:0071424">
    <property type="term" value="F:rRNA (cytosine-N4-)-methyltransferase activity"/>
    <property type="evidence" value="ECO:0007669"/>
    <property type="project" value="UniProtKB-UniRule"/>
</dbReference>
<feature type="binding site" evidence="7">
    <location>
        <begin position="30"/>
        <end position="32"/>
    </location>
    <ligand>
        <name>S-adenosyl-L-methionine</name>
        <dbReference type="ChEBI" id="CHEBI:59789"/>
    </ligand>
</feature>
<evidence type="ECO:0000256" key="7">
    <source>
        <dbReference type="HAMAP-Rule" id="MF_01007"/>
    </source>
</evidence>
<sequence length="307" mass="34439">MHRPVMLPEALDGLALTADGLYVDCTFGRGGHSAAILAKLGPEGRLLALDKDPDAVASQAAKRLTSDLRFALEHGSFANLGEYVERRGWQGQIAGVLMDLGVSSPQLDESDRGFSFMRNGPLDMRMDTTRGMTAAEWLASAPESEVADVLRDYGEERYARRIARTICEWRSKRPIISTRELVEIIERAVPMRERGKHPATRSFQAIRIFINRELEELEQGLRQAMEVLKPGGRLVVIAFHSLEDRIVKRFMRDEERGAGAALAHFPVHRTEPGRLKRIGRARMPGPEEVRNNPRARSAVLRVAERIQ</sequence>
<dbReference type="InterPro" id="IPR029063">
    <property type="entry name" value="SAM-dependent_MTases_sf"/>
</dbReference>
<feature type="binding site" evidence="7">
    <location>
        <position position="106"/>
    </location>
    <ligand>
        <name>S-adenosyl-L-methionine</name>
        <dbReference type="ChEBI" id="CHEBI:59789"/>
    </ligand>
</feature>
<evidence type="ECO:0000256" key="3">
    <source>
        <dbReference type="ARBA" id="ARBA00022552"/>
    </source>
</evidence>
<organism evidence="8 9">
    <name type="scientific">Methylocaldum marinum</name>
    <dbReference type="NCBI Taxonomy" id="1432792"/>
    <lineage>
        <taxon>Bacteria</taxon>
        <taxon>Pseudomonadati</taxon>
        <taxon>Pseudomonadota</taxon>
        <taxon>Gammaproteobacteria</taxon>
        <taxon>Methylococcales</taxon>
        <taxon>Methylococcaceae</taxon>
        <taxon>Methylocaldum</taxon>
    </lineage>
</organism>